<feature type="compositionally biased region" description="Polar residues" evidence="1">
    <location>
        <begin position="3116"/>
        <end position="3130"/>
    </location>
</feature>
<sequence length="3227" mass="370927">MYQTTASDSTNGNSSPTLYTQSTHLSFKLAQTDTWTNLLQKFNLQESRSISITQLTSSNDYQLALRCTDGLRIFQFLPQQNTWKQILYEEDFCDNNGFDKACYPVQFWKIPSLNKEILISRVQRGFYFADYDISQQKLHGLAQDTLFPDSSRWYDERNQLQWGSFYGSNTPLGLFTRHIEQGVRFYILNPNGFQDKQRPIWKDEKTNKSLSSLLSPTVNDDHFEFADIRSNGTTNIIRQNDQGLSIYGFQMTIEGFVLTELIKTNLCNKDSGWRPGRDKLWFVRLTKSQFSNLVLLQFDGLRVYQYVEEEKRFDCLNHDTSMAERFGWNKEHSDSLLFDDINGGGLMQMIYTGPRGLTICSFNPDTRNWENNLNPDQINLQNKYAIPFMCIPSNRSPTQASILITKYNGKLNCLTIEKEIVQSNLVENVSVSNLKPSSSTPSNSQEMKVLKSRLVPPQGELMDRPKSVSFLRDTLDIKPLLSAVNTNTGKLDFTLPFLSLSTGSSGLQMQLALRYQGINQHASILGVGWSLVEDYIAVDYQGNVDPLTHRYYWITSHGSMPLLCRSSQIAHIQIFRLATSYDLFLIKSLNVNSLPDIQENAIILVGPIENNDYYAYRIQNNQWLRNTEDNQLNKTLIKNIDVNNLQPVNPNGLIQITDKNFKKIVKIIRMATLNENYFDMNITYYSDKKYWEMKTLEGEKRIYGNTEQKIGATDAIAWIIGWENWLGIGNDTKYQKRYPVRWHLKEIHGYEAEKITYNYETVQRQVGNESFTQSVYLKSISDNYNSTVQFNYEKKFLEEYQEPILNDGDGNLKFSSTFGQYLKNIIITTRVNIQTIEFKYQLQNQIRQLVALSQLEDTGQDPILAFSYKDYDSSTQLDQIRLPSGEKLNFIYHINKLERIGHSLDLYSGQYVLREQPQITSGPNYLILSEVCGGTLNFKILQIDKSPFVNSPSTQRVSMYRAFACQDYFGFIIKTYDNTFTLSLYHRGSSGEWLVKPKQYSTSDLKIQWVDNVLIIVNPQQQIIIIDWNLEQQVWQDKVLSRPANVSQNSQIFFAINQSLVVIYDDQHLWIGHRDLNKNWQTKFLKNIPNYLSKSKQTLEKFELNSASSEKIYDYLKQYVLQSYNNIICLSSWQEENDNLKSVISIFILDSNYNIRFEKLNTVIQQESYKEIFSKSQEQEFIKDEKITYRLMYQKCNNKFRVVFEPQEVTKEVKDEKVKLLRLYQLNNQEIKVTIQGVKGFVLYNQQTGKWFTDMTENLRIDSQSVAEYFQDILLVDLTKYLPQLNINQITCGNKKWLFDGYQWQEKVIDEDILQGNKFVYTLGQDYILHKANKEASFKLYKQDAKGQATGDCLFDFTAWSLENIYNGYPNYIAYKPKDNCIFILPIKKKKIGTAYFVADGNLTPWSNSQLLVISQSNSQEESSQIFTIYSNPGRCESYRDPVIVETNLEIGNEKRYSGYHYYKQSASITNEIIMYSKTDTIPGADKLRHGWIENNNESDNVQRRYFNAKKEEISAPLENKKSYNSRDNSDSESLPDPKTSLFINKTNLEIAQFYNANLLDEEAAYLGFESYEIDYALGWNYQRQNLIKNDWSLTGEYCLRLKNKNDFLLRTFNPKTQDRSYQAACWMRTTNTNAETIDAFKAIIKTNKKDIIGIVTANLLICRGEWCYFEINIDLPQIKNDGALAPIYSATLNNKLYFFQEDAIKIEEEQNPGFSALGISRSTATEQLFSNAHDLELRSLVAPEIQIAFLQNTLPDVMANKSTYKHIHEQYKQYQENVNQCVYQINDNIGLKENQRLDFMNLLEHIKQQPKHKVYYQQLNGLKVISDRIKVELENYSKAEDTFKDFIKHVIATHDYLTYFINTLDDQTIITSAFDAIARLNNIRFYIWKTNSNNELILFRTNEEKVIKPQQTVHLSYPTNTAPFQKLIDVTNKCLSKDKRESLRRGHENLLIDLIVQPTNDYSLDIDHIRFSPRDQQFYARVYHPQTYQVTALLDGNGSIKYMFYNQQYEPLAVMDWNKYLNELSIHGRHGTALQFGSTLGREQPRSQMKIKPMHGFYEDFSKTSFEEKWLIETINNWKRMPGCLSHTGKSRDSLILQNEWLDEYSAGFHVLLDLKSDAKIEIKCHQHSIIVECLNLGKTNLIVNHKSISSVPSCGEYLIVAEGNRLWLWINGQLQIDQAFTVRVNNSNYLSLNLTGNVSLNQLFLFSKAAIDVVYKNILDEELQTIQLESSRSAIVSQTLYDDLGRQAIVIKPTQIIVDDDKPLLAFQNDFIQNGFIHQNNSFWRTGKLIGTVNKFNPKDEGYCYSEVRYADSPLNEKISTGQPGRLFRVDEIGCLKYTRDAQSSFINLLFPSTKGYSAQVCIQPNGTKQITVLDLHGNQVALYVYTNMGNNLLTTYEYNDEDRLIKVLPPAYHAHHDIGTLSQVIPYAQLMNQWQTNEQQGKLQNKFSTRMAYDNNGQVIERISPDTSKQILIYSREKLLRFILQHDINGKPCRVVYNQYDTRGDLASQGYSTEYLCQEDLQNLANNYGDLPKAILYLQTAKNNNLTNASFRKEFYQKLKNYQIFIPEIVGVLQEHASCQMGESACDVEAYMIDENGNHRHYWTGYSRYELQYKQANNQIEYGRQISYDYDVQGERVRKHVINGKGEKLKEVLYLRDGEGRSLVEKVIDLTDSKRYEQYTGYIYGPKGLIGFIRNDEFYSVICDHEGSIRLIVKNQEVVAAYDYLPYGNLIRQYGIPQVQIAYRYTGQEWDEETGLYNYHARLYDPAIGRFYQIDPQEQYASPYKYAGNSPVSMIDPSGEIAFLPIMIGLGLLGGYLGGSAANNNWCPWEWDMTKAGFVFGASAIGGIGAWHQYYTTLGVGKWVLAISSGTLSVGMAYLSCAAANGSFSVKQWRLSPGTVFAGLGGAFGGFMAPLGFVYTGKFISSFQTANARLLIGCATMASGGGTCYLFGSAANNSFTSWDMSSPKTYESIIGGLLLGISLPGLPKAFKDGLKNTSKGWTRIKNQEHFRNKMYELDQRLANEILDKVDAQVRDQNPKAPKPTKDGAICIATTAEGKKFYAFSGPDGKAVFYGEIPPGGANADIKPKVTYSASSDMPFSQVEAKLGITQETVSKQSGMPIERNQTQPRPPGNCGEPRAMVLAFKAGNTTERILSFSTFQRTANGPIPMDACLNCQQYVPGNIYTDSVFHNPFQTSFHYVIYSVQFSMQQLHWNSSQESPKKND</sequence>
<keyword evidence="2" id="KW-0472">Membrane</keyword>
<evidence type="ECO:0000313" key="5">
    <source>
        <dbReference type="Proteomes" id="UP000663856"/>
    </source>
</evidence>
<evidence type="ECO:0000259" key="3">
    <source>
        <dbReference type="Pfam" id="PF20041"/>
    </source>
</evidence>
<dbReference type="InterPro" id="IPR045619">
    <property type="entry name" value="DUF6443"/>
</dbReference>
<name>A0A816LRX5_9BILA</name>
<feature type="region of interest" description="Disordered" evidence="1">
    <location>
        <begin position="3116"/>
        <end position="3137"/>
    </location>
</feature>
<dbReference type="PANTHER" id="PTHR32305">
    <property type="match status" value="1"/>
</dbReference>
<dbReference type="Proteomes" id="UP000663856">
    <property type="component" value="Unassembled WGS sequence"/>
</dbReference>
<protein>
    <recommendedName>
        <fullName evidence="3">DUF6443 domain-containing protein</fullName>
    </recommendedName>
</protein>
<dbReference type="Gene3D" id="2.180.10.10">
    <property type="entry name" value="RHS repeat-associated core"/>
    <property type="match status" value="2"/>
</dbReference>
<keyword evidence="2" id="KW-0812">Transmembrane</keyword>
<accession>A0A816LRX5</accession>
<dbReference type="EMBL" id="CAJNRF010000174">
    <property type="protein sequence ID" value="CAF1943678.1"/>
    <property type="molecule type" value="Genomic_DNA"/>
</dbReference>
<feature type="transmembrane region" description="Helical" evidence="2">
    <location>
        <begin position="2836"/>
        <end position="2854"/>
    </location>
</feature>
<evidence type="ECO:0000256" key="1">
    <source>
        <dbReference type="SAM" id="MobiDB-lite"/>
    </source>
</evidence>
<dbReference type="Pfam" id="PF20041">
    <property type="entry name" value="DUF6443"/>
    <property type="match status" value="1"/>
</dbReference>
<dbReference type="InterPro" id="IPR022385">
    <property type="entry name" value="Rhs_assc_core"/>
</dbReference>
<gene>
    <name evidence="4" type="ORF">WKI299_LOCUS2020</name>
</gene>
<dbReference type="InterPro" id="IPR050708">
    <property type="entry name" value="T6SS_VgrG/RHS"/>
</dbReference>
<dbReference type="PANTHER" id="PTHR32305:SF15">
    <property type="entry name" value="PROTEIN RHSA-RELATED"/>
    <property type="match status" value="1"/>
</dbReference>
<keyword evidence="2" id="KW-1133">Transmembrane helix</keyword>
<feature type="domain" description="DUF6443" evidence="3">
    <location>
        <begin position="2213"/>
        <end position="2333"/>
    </location>
</feature>
<proteinExistence type="predicted"/>
<feature type="transmembrane region" description="Helical" evidence="2">
    <location>
        <begin position="2903"/>
        <end position="2923"/>
    </location>
</feature>
<feature type="transmembrane region" description="Helical" evidence="2">
    <location>
        <begin position="2866"/>
        <end position="2891"/>
    </location>
</feature>
<organism evidence="4 5">
    <name type="scientific">Rotaria magnacalcarata</name>
    <dbReference type="NCBI Taxonomy" id="392030"/>
    <lineage>
        <taxon>Eukaryota</taxon>
        <taxon>Metazoa</taxon>
        <taxon>Spiralia</taxon>
        <taxon>Gnathifera</taxon>
        <taxon>Rotifera</taxon>
        <taxon>Eurotatoria</taxon>
        <taxon>Bdelloidea</taxon>
        <taxon>Philodinida</taxon>
        <taxon>Philodinidae</taxon>
        <taxon>Rotaria</taxon>
    </lineage>
</organism>
<evidence type="ECO:0000313" key="4">
    <source>
        <dbReference type="EMBL" id="CAF1943678.1"/>
    </source>
</evidence>
<reference evidence="4" key="1">
    <citation type="submission" date="2021-02" db="EMBL/GenBank/DDBJ databases">
        <authorList>
            <person name="Nowell W R."/>
        </authorList>
    </citation>
    <scope>NUCLEOTIDE SEQUENCE</scope>
</reference>
<feature type="region of interest" description="Disordered" evidence="1">
    <location>
        <begin position="1518"/>
        <end position="1538"/>
    </location>
</feature>
<comment type="caution">
    <text evidence="4">The sequence shown here is derived from an EMBL/GenBank/DDBJ whole genome shotgun (WGS) entry which is preliminary data.</text>
</comment>
<dbReference type="NCBIfam" id="TIGR03696">
    <property type="entry name" value="Rhs_assc_core"/>
    <property type="match status" value="1"/>
</dbReference>
<evidence type="ECO:0000256" key="2">
    <source>
        <dbReference type="SAM" id="Phobius"/>
    </source>
</evidence>